<sequence length="512" mass="57202">MILKQGSHMGKIDLDIVIDNIMQSVFTARAVIAINDGTGPLGALLAPEWRRDLLFTVDSGTQSSQLYALLKRLENILHQAQNTADVMPQVLVQLQSVGDRFAMLCSTWTSIEEGVRTSLEQYASWKKSNVLTPELLTSVAREWLRYEESLEEYVTRLTGCLSPRSIAAFALTVSPPSKIVLELSQKRVARDISVAGELKFATPEPYPPAFDEILNDPQMALLFYPDSDATRLSTTMALMSASTDEQLLNALRAPRVSLTCKRQTLSNTADQYQATSRMMDGFYPAGAVDARNLSANITNIILPKLQDAIAFCMEFTMQQINALSGSATKDSLERLQHERAEEAKRGNEKALAAQTEVLTVKNNSVLTYNKLVSKSNEIQAEIDQSRRTLHEKKNELAKYDWVKWWPLPPSIGQLIKALIEEITHTESDINSLERNIGQYEQAKRQMEAVRATEDSYVNTIVSVTTSWASLTQETNDFAGLLQIIADLPVTIDSLIVDARNSWLTLLAELQQW</sequence>
<dbReference type="HOGENOM" id="CLU_507198_0_0_1"/>
<evidence type="ECO:0000313" key="2">
    <source>
        <dbReference type="EMBL" id="EJU00394.1"/>
    </source>
</evidence>
<reference evidence="2 3" key="1">
    <citation type="journal article" date="2012" name="Science">
        <title>The Paleozoic origin of enzymatic lignin decomposition reconstructed from 31 fungal genomes.</title>
        <authorList>
            <person name="Floudas D."/>
            <person name="Binder M."/>
            <person name="Riley R."/>
            <person name="Barry K."/>
            <person name="Blanchette R.A."/>
            <person name="Henrissat B."/>
            <person name="Martinez A.T."/>
            <person name="Otillar R."/>
            <person name="Spatafora J.W."/>
            <person name="Yadav J.S."/>
            <person name="Aerts A."/>
            <person name="Benoit I."/>
            <person name="Boyd A."/>
            <person name="Carlson A."/>
            <person name="Copeland A."/>
            <person name="Coutinho P.M."/>
            <person name="de Vries R.P."/>
            <person name="Ferreira P."/>
            <person name="Findley K."/>
            <person name="Foster B."/>
            <person name="Gaskell J."/>
            <person name="Glotzer D."/>
            <person name="Gorecki P."/>
            <person name="Heitman J."/>
            <person name="Hesse C."/>
            <person name="Hori C."/>
            <person name="Igarashi K."/>
            <person name="Jurgens J.A."/>
            <person name="Kallen N."/>
            <person name="Kersten P."/>
            <person name="Kohler A."/>
            <person name="Kuees U."/>
            <person name="Kumar T.K.A."/>
            <person name="Kuo A."/>
            <person name="LaButti K."/>
            <person name="Larrondo L.F."/>
            <person name="Lindquist E."/>
            <person name="Ling A."/>
            <person name="Lombard V."/>
            <person name="Lucas S."/>
            <person name="Lundell T."/>
            <person name="Martin R."/>
            <person name="McLaughlin D.J."/>
            <person name="Morgenstern I."/>
            <person name="Morin E."/>
            <person name="Murat C."/>
            <person name="Nagy L.G."/>
            <person name="Nolan M."/>
            <person name="Ohm R.A."/>
            <person name="Patyshakuliyeva A."/>
            <person name="Rokas A."/>
            <person name="Ruiz-Duenas F.J."/>
            <person name="Sabat G."/>
            <person name="Salamov A."/>
            <person name="Samejima M."/>
            <person name="Schmutz J."/>
            <person name="Slot J.C."/>
            <person name="St John F."/>
            <person name="Stenlid J."/>
            <person name="Sun H."/>
            <person name="Sun S."/>
            <person name="Syed K."/>
            <person name="Tsang A."/>
            <person name="Wiebenga A."/>
            <person name="Young D."/>
            <person name="Pisabarro A."/>
            <person name="Eastwood D.C."/>
            <person name="Martin F."/>
            <person name="Cullen D."/>
            <person name="Grigoriev I.V."/>
            <person name="Hibbett D.S."/>
        </authorList>
    </citation>
    <scope>NUCLEOTIDE SEQUENCE [LARGE SCALE GENOMIC DNA]</scope>
    <source>
        <strain evidence="2 3">DJM-731 SS1</strain>
    </source>
</reference>
<dbReference type="EMBL" id="JH795867">
    <property type="protein sequence ID" value="EJU00394.1"/>
    <property type="molecule type" value="Genomic_DNA"/>
</dbReference>
<dbReference type="Proteomes" id="UP000030653">
    <property type="component" value="Unassembled WGS sequence"/>
</dbReference>
<keyword evidence="3" id="KW-1185">Reference proteome</keyword>
<dbReference type="GeneID" id="63688252"/>
<organism evidence="2 3">
    <name type="scientific">Dacryopinax primogenitus (strain DJM 731)</name>
    <name type="common">Brown rot fungus</name>
    <dbReference type="NCBI Taxonomy" id="1858805"/>
    <lineage>
        <taxon>Eukaryota</taxon>
        <taxon>Fungi</taxon>
        <taxon>Dikarya</taxon>
        <taxon>Basidiomycota</taxon>
        <taxon>Agaricomycotina</taxon>
        <taxon>Dacrymycetes</taxon>
        <taxon>Dacrymycetales</taxon>
        <taxon>Dacrymycetaceae</taxon>
        <taxon>Dacryopinax</taxon>
    </lineage>
</organism>
<dbReference type="OrthoDB" id="3046667at2759"/>
<feature type="coiled-coil region" evidence="1">
    <location>
        <begin position="375"/>
        <end position="452"/>
    </location>
</feature>
<keyword evidence="1" id="KW-0175">Coiled coil</keyword>
<evidence type="ECO:0000313" key="3">
    <source>
        <dbReference type="Proteomes" id="UP000030653"/>
    </source>
</evidence>
<proteinExistence type="predicted"/>
<name>M5FVP0_DACPD</name>
<accession>M5FVP0</accession>
<evidence type="ECO:0000256" key="1">
    <source>
        <dbReference type="SAM" id="Coils"/>
    </source>
</evidence>
<gene>
    <name evidence="2" type="ORF">DACRYDRAFT_23287</name>
</gene>
<protein>
    <submittedName>
        <fullName evidence="2">Uncharacterized protein</fullName>
    </submittedName>
</protein>
<dbReference type="OMA" id="IWETITT"/>
<dbReference type="AlphaFoldDB" id="M5FVP0"/>
<dbReference type="RefSeq" id="XP_040627291.1">
    <property type="nucleotide sequence ID" value="XM_040773190.1"/>
</dbReference>